<reference evidence="3" key="1">
    <citation type="submission" date="2019-04" db="EMBL/GenBank/DDBJ databases">
        <title>Evolution of Biomass-Degrading Anaerobic Consortia Revealed by Metagenomics.</title>
        <authorList>
            <person name="Peng X."/>
        </authorList>
    </citation>
    <scope>NUCLEOTIDE SEQUENCE</scope>
    <source>
        <strain evidence="3">SIG240</strain>
    </source>
</reference>
<evidence type="ECO:0000256" key="1">
    <source>
        <dbReference type="ARBA" id="ARBA00023125"/>
    </source>
</evidence>
<dbReference type="GO" id="GO:0003677">
    <property type="term" value="F:DNA binding"/>
    <property type="evidence" value="ECO:0007669"/>
    <property type="project" value="UniProtKB-KW"/>
</dbReference>
<evidence type="ECO:0000313" key="4">
    <source>
        <dbReference type="Proteomes" id="UP000761380"/>
    </source>
</evidence>
<evidence type="ECO:0000313" key="3">
    <source>
        <dbReference type="EMBL" id="MBE6091604.1"/>
    </source>
</evidence>
<organism evidence="3 4">
    <name type="scientific">Selenomonas ruminantium</name>
    <dbReference type="NCBI Taxonomy" id="971"/>
    <lineage>
        <taxon>Bacteria</taxon>
        <taxon>Bacillati</taxon>
        <taxon>Bacillota</taxon>
        <taxon>Negativicutes</taxon>
        <taxon>Selenomonadales</taxon>
        <taxon>Selenomonadaceae</taxon>
        <taxon>Selenomonas</taxon>
    </lineage>
</organism>
<dbReference type="EMBL" id="SVBY01000002">
    <property type="protein sequence ID" value="MBE6091604.1"/>
    <property type="molecule type" value="Genomic_DNA"/>
</dbReference>
<dbReference type="AlphaFoldDB" id="A0A927WL99"/>
<name>A0A927WL99_SELRU</name>
<feature type="domain" description="Cas12f1-like TNB" evidence="2">
    <location>
        <begin position="376"/>
        <end position="437"/>
    </location>
</feature>
<gene>
    <name evidence="3" type="ORF">E7201_00265</name>
</gene>
<evidence type="ECO:0000259" key="2">
    <source>
        <dbReference type="Pfam" id="PF07282"/>
    </source>
</evidence>
<dbReference type="InterPro" id="IPR010095">
    <property type="entry name" value="Cas12f1-like_TNB"/>
</dbReference>
<proteinExistence type="predicted"/>
<dbReference type="Proteomes" id="UP000761380">
    <property type="component" value="Unassembled WGS sequence"/>
</dbReference>
<dbReference type="Pfam" id="PF07282">
    <property type="entry name" value="Cas12f1-like_TNB"/>
    <property type="match status" value="1"/>
</dbReference>
<comment type="caution">
    <text evidence="3">The sequence shown here is derived from an EMBL/GenBank/DDBJ whole genome shotgun (WGS) entry which is preliminary data.</text>
</comment>
<accession>A0A927WL99</accession>
<sequence>MATYTKNVRQYSQKLPPDTMEFLRWLVGAYAKVKKTTYERYGGIGSLGKLTPGYTVLNEMRASGMRQELGMPVVYYELAILDALAAIKGRWGILRDTLKRLAAFHEGFTKEDRTYIYTILKWGSVYEAILQGADYEEPNLVKKLPVDKHRLNNWLRRQTRKRLGRIQVMREACFTISPKAGYSYKNGVMRIAGRQPRRRVEIPLRDGRQFSRQLHVEVKEDYIILMAPVTKEASLPEGWTNEIYVHIGDVNALTLSNGHVYGEGLNKLTDAETERLDSKNRLRNQYRAAGREAIAKGNPDKASVISCHNLGTLKYRRQKERNRARTESFINAALNKMLAEEKPCRIVITHPVKVGKGGKIAKSAKRKLARSFRGFIRDRLQEKCEERSIELVRIPSKGTGLICSACGETGKTAIGNRFQCPHCGYEVASSLNGARNIERKYRLEHG</sequence>
<keyword evidence="1" id="KW-0238">DNA-binding</keyword>
<protein>
    <recommendedName>
        <fullName evidence="2">Cas12f1-like TNB domain-containing protein</fullName>
    </recommendedName>
</protein>